<dbReference type="AlphaFoldDB" id="A0A6A6W5I9"/>
<name>A0A6A6W5I9_9PEZI</name>
<dbReference type="Pfam" id="PF12456">
    <property type="entry name" value="hSac2"/>
    <property type="match status" value="1"/>
</dbReference>
<keyword evidence="2" id="KW-0732">Signal</keyword>
<evidence type="ECO:0000313" key="6">
    <source>
        <dbReference type="Proteomes" id="UP000799437"/>
    </source>
</evidence>
<dbReference type="InterPro" id="IPR002013">
    <property type="entry name" value="SAC_dom"/>
</dbReference>
<feature type="chain" id="PRO_5025618159" description="SacI domain-containing protein" evidence="2">
    <location>
        <begin position="17"/>
        <end position="982"/>
    </location>
</feature>
<reference evidence="5" key="1">
    <citation type="journal article" date="2020" name="Stud. Mycol.">
        <title>101 Dothideomycetes genomes: a test case for predicting lifestyles and emergence of pathogens.</title>
        <authorList>
            <person name="Haridas S."/>
            <person name="Albert R."/>
            <person name="Binder M."/>
            <person name="Bloem J."/>
            <person name="Labutti K."/>
            <person name="Salamov A."/>
            <person name="Andreopoulos B."/>
            <person name="Baker S."/>
            <person name="Barry K."/>
            <person name="Bills G."/>
            <person name="Bluhm B."/>
            <person name="Cannon C."/>
            <person name="Castanera R."/>
            <person name="Culley D."/>
            <person name="Daum C."/>
            <person name="Ezra D."/>
            <person name="Gonzalez J."/>
            <person name="Henrissat B."/>
            <person name="Kuo A."/>
            <person name="Liang C."/>
            <person name="Lipzen A."/>
            <person name="Lutzoni F."/>
            <person name="Magnuson J."/>
            <person name="Mondo S."/>
            <person name="Nolan M."/>
            <person name="Ohm R."/>
            <person name="Pangilinan J."/>
            <person name="Park H.-J."/>
            <person name="Ramirez L."/>
            <person name="Alfaro M."/>
            <person name="Sun H."/>
            <person name="Tritt A."/>
            <person name="Yoshinaga Y."/>
            <person name="Zwiers L.-H."/>
            <person name="Turgeon B."/>
            <person name="Goodwin S."/>
            <person name="Spatafora J."/>
            <person name="Crous P."/>
            <person name="Grigoriev I."/>
        </authorList>
    </citation>
    <scope>NUCLEOTIDE SEQUENCE</scope>
    <source>
        <strain evidence="5">CBS 121739</strain>
    </source>
</reference>
<organism evidence="5 6">
    <name type="scientific">Pseudovirgaria hyperparasitica</name>
    <dbReference type="NCBI Taxonomy" id="470096"/>
    <lineage>
        <taxon>Eukaryota</taxon>
        <taxon>Fungi</taxon>
        <taxon>Dikarya</taxon>
        <taxon>Ascomycota</taxon>
        <taxon>Pezizomycotina</taxon>
        <taxon>Dothideomycetes</taxon>
        <taxon>Dothideomycetes incertae sedis</taxon>
        <taxon>Acrospermales</taxon>
        <taxon>Acrospermaceae</taxon>
        <taxon>Pseudovirgaria</taxon>
    </lineage>
</organism>
<dbReference type="Pfam" id="PF02383">
    <property type="entry name" value="Syja_N"/>
    <property type="match status" value="1"/>
</dbReference>
<feature type="compositionally biased region" description="Acidic residues" evidence="1">
    <location>
        <begin position="134"/>
        <end position="155"/>
    </location>
</feature>
<dbReference type="InterPro" id="IPR022158">
    <property type="entry name" value="Inositol_phosphatase"/>
</dbReference>
<gene>
    <name evidence="5" type="ORF">EJ05DRAFT_466054</name>
</gene>
<dbReference type="PROSITE" id="PS50275">
    <property type="entry name" value="SAC"/>
    <property type="match status" value="1"/>
</dbReference>
<feature type="signal peptide" evidence="2">
    <location>
        <begin position="1"/>
        <end position="16"/>
    </location>
</feature>
<evidence type="ECO:0000313" key="5">
    <source>
        <dbReference type="EMBL" id="KAF2756827.1"/>
    </source>
</evidence>
<sequence>MPSIVRKLLIFAAVDGLILQPAPPKNHPPTTHQAIKIDWKGNVGPLLNDRREEPTAENVLESWGIVGLFKVASTSFLVSIASREQVAHIRRKPIYVISDVSLIPLVSQAEAEKAITSAKDHLRRQTSTETALGPEDDDSSAEESDTATVTDDESLPESVPSTPRTSLEKDAATVQERQRRTSIGQDVIARRGLYGRFADQWFSRKGWSTQQRKRQGISSDDSLAQRRQQDLEQTMDDDNLDSSKPTNYGEGNKQTLDGGRKLNSDEVRPAVCMSDVPVEEIPKALGDAENASSITLLPKILRTTKIYFGSKSFYFSYDIDLSRRLAIQSLTPSSQPLFKQFDPLYLWNHHMASPFIDAGQLSFVLPIIQGFVGQRAFTVNTSMDSHLDTVVDAATSLQAILSKHDEVAKKQAASATESETKDFLLTLISRRSTLRAGLRYLRRGVDGEGNVANSVETEQLLSSPTWDTTNNAIYSFTQCRGSIPLIFSQSPYSLKPAVTLQGSEEMNASAFRLHFANLASRYGTVYADSLVDKHGTEAKVGKLYEQHAEALNKSGGIDGKGSELGFEWFDFHNVCRGMRFENVSILMDTLGPFLHSTGFTVQEGDTLTSIQSGILRTNCMDCLDRTNVVQSATGRAALETQLSYLNIKIDLQTDPRTSWFNTLWADNGDAVSKQYSGTAALKGDYTRTRKRQISGALTDFGLTLTRYYNNIVNDYFAQALIDYLLGRAPESIFAEFEADMKTTDYALDMRKVRQSAIHRAAEIVIEDPGAEDLIHGWTLSCPAESNTLRTLPFEECVLLLTEKAAYMCRLDWQTEKVKMFERVDLGDMISLSRGTYITSTLAPRHLDTSKNVGLVLQFRTGSGKDLVRRNTRSLDSSHEFEPSNTSSTPLPTQETRFLAFKALPPASTIQSSKGDDDAHTPLNEIETCKHITEEIARVANKFTECTRGLKIEEKDIISEAEAKKATGWVESLGYNLKKLIWT</sequence>
<proteinExistence type="predicted"/>
<dbReference type="GO" id="GO:0005783">
    <property type="term" value="C:endoplasmic reticulum"/>
    <property type="evidence" value="ECO:0007669"/>
    <property type="project" value="TreeGrafter"/>
</dbReference>
<feature type="compositionally biased region" description="Polar residues" evidence="1">
    <location>
        <begin position="208"/>
        <end position="222"/>
    </location>
</feature>
<keyword evidence="6" id="KW-1185">Reference proteome</keyword>
<dbReference type="EMBL" id="ML996574">
    <property type="protein sequence ID" value="KAF2756827.1"/>
    <property type="molecule type" value="Genomic_DNA"/>
</dbReference>
<feature type="domain" description="SAC" evidence="3">
    <location>
        <begin position="304"/>
        <end position="677"/>
    </location>
</feature>
<dbReference type="PROSITE" id="PS51791">
    <property type="entry name" value="HSAC2"/>
    <property type="match status" value="1"/>
</dbReference>
<feature type="region of interest" description="Disordered" evidence="1">
    <location>
        <begin position="871"/>
        <end position="891"/>
    </location>
</feature>
<dbReference type="InterPro" id="IPR034753">
    <property type="entry name" value="hSac2"/>
</dbReference>
<dbReference type="GO" id="GO:0043812">
    <property type="term" value="F:phosphatidylinositol-4-phosphate phosphatase activity"/>
    <property type="evidence" value="ECO:0007669"/>
    <property type="project" value="TreeGrafter"/>
</dbReference>
<evidence type="ECO:0008006" key="7">
    <source>
        <dbReference type="Google" id="ProtNLM"/>
    </source>
</evidence>
<feature type="compositionally biased region" description="Basic and acidic residues" evidence="1">
    <location>
        <begin position="166"/>
        <end position="179"/>
    </location>
</feature>
<evidence type="ECO:0000256" key="1">
    <source>
        <dbReference type="SAM" id="MobiDB-lite"/>
    </source>
</evidence>
<dbReference type="OrthoDB" id="405996at2759"/>
<dbReference type="PANTHER" id="PTHR45662:SF7">
    <property type="entry name" value="SACI DOMAIN PROTEIN (AFU_ORTHOLOGUE AFUA_1G15890)"/>
    <property type="match status" value="1"/>
</dbReference>
<feature type="domain" description="HSac2" evidence="4">
    <location>
        <begin position="747"/>
        <end position="898"/>
    </location>
</feature>
<accession>A0A6A6W5I9</accession>
<feature type="region of interest" description="Disordered" evidence="1">
    <location>
        <begin position="116"/>
        <end position="180"/>
    </location>
</feature>
<evidence type="ECO:0000259" key="4">
    <source>
        <dbReference type="PROSITE" id="PS51791"/>
    </source>
</evidence>
<dbReference type="PANTHER" id="PTHR45662">
    <property type="entry name" value="PHOSPHATIDYLINOSITIDE PHOSPHATASE SAC1"/>
    <property type="match status" value="1"/>
</dbReference>
<feature type="compositionally biased region" description="Polar residues" evidence="1">
    <location>
        <begin position="882"/>
        <end position="891"/>
    </location>
</feature>
<dbReference type="Proteomes" id="UP000799437">
    <property type="component" value="Unassembled WGS sequence"/>
</dbReference>
<dbReference type="RefSeq" id="XP_033599278.1">
    <property type="nucleotide sequence ID" value="XM_033742797.1"/>
</dbReference>
<feature type="region of interest" description="Disordered" evidence="1">
    <location>
        <begin position="208"/>
        <end position="264"/>
    </location>
</feature>
<dbReference type="GO" id="GO:0046856">
    <property type="term" value="P:phosphatidylinositol dephosphorylation"/>
    <property type="evidence" value="ECO:0007669"/>
    <property type="project" value="TreeGrafter"/>
</dbReference>
<evidence type="ECO:0000259" key="3">
    <source>
        <dbReference type="PROSITE" id="PS50275"/>
    </source>
</evidence>
<protein>
    <recommendedName>
        <fullName evidence="7">SacI domain-containing protein</fullName>
    </recommendedName>
</protein>
<dbReference type="GeneID" id="54483851"/>
<evidence type="ECO:0000256" key="2">
    <source>
        <dbReference type="SAM" id="SignalP"/>
    </source>
</evidence>